<evidence type="ECO:0000313" key="1">
    <source>
        <dbReference type="EMBL" id="KAJ8704840.1"/>
    </source>
</evidence>
<proteinExistence type="predicted"/>
<gene>
    <name evidence="1" type="ORF">PYW08_012160</name>
</gene>
<organism evidence="1 2">
    <name type="scientific">Mythimna loreyi</name>
    <dbReference type="NCBI Taxonomy" id="667449"/>
    <lineage>
        <taxon>Eukaryota</taxon>
        <taxon>Metazoa</taxon>
        <taxon>Ecdysozoa</taxon>
        <taxon>Arthropoda</taxon>
        <taxon>Hexapoda</taxon>
        <taxon>Insecta</taxon>
        <taxon>Pterygota</taxon>
        <taxon>Neoptera</taxon>
        <taxon>Endopterygota</taxon>
        <taxon>Lepidoptera</taxon>
        <taxon>Glossata</taxon>
        <taxon>Ditrysia</taxon>
        <taxon>Noctuoidea</taxon>
        <taxon>Noctuidae</taxon>
        <taxon>Noctuinae</taxon>
        <taxon>Hadenini</taxon>
        <taxon>Mythimna</taxon>
    </lineage>
</organism>
<evidence type="ECO:0000313" key="2">
    <source>
        <dbReference type="Proteomes" id="UP001231649"/>
    </source>
</evidence>
<comment type="caution">
    <text evidence="1">The sequence shown here is derived from an EMBL/GenBank/DDBJ whole genome shotgun (WGS) entry which is preliminary data.</text>
</comment>
<accession>A0ACC2Q195</accession>
<protein>
    <submittedName>
        <fullName evidence="1">Uncharacterized protein</fullName>
    </submittedName>
</protein>
<dbReference type="EMBL" id="CM056806">
    <property type="protein sequence ID" value="KAJ8704840.1"/>
    <property type="molecule type" value="Genomic_DNA"/>
</dbReference>
<keyword evidence="2" id="KW-1185">Reference proteome</keyword>
<sequence>MSMPALRQPKKCPVEAKAPPAANSEKRKIAEPQNYLIVTLRSGKKLVVSSDSYHGILTAGELYRCVFCETEMVRDVICKERHKTSENHRKIVENYPHVEEFSENLIRKLNGADHYCTICNVVVTTYFLHKHIAAESHSKELQMALARALAYKPFN</sequence>
<dbReference type="Proteomes" id="UP001231649">
    <property type="component" value="Chromosome 30"/>
</dbReference>
<name>A0ACC2Q195_9NEOP</name>
<reference evidence="1" key="1">
    <citation type="submission" date="2023-03" db="EMBL/GenBank/DDBJ databases">
        <title>Chromosome-level genomes of two armyworms, Mythimna separata and Mythimna loreyi, provide insights into the biosynthesis and reception of sex pheromones.</title>
        <authorList>
            <person name="Zhao H."/>
        </authorList>
    </citation>
    <scope>NUCLEOTIDE SEQUENCE</scope>
    <source>
        <strain evidence="1">BeijingLab</strain>
    </source>
</reference>